<keyword evidence="2" id="KW-1185">Reference proteome</keyword>
<dbReference type="EMBL" id="REGN01000788">
    <property type="protein sequence ID" value="RNA39114.1"/>
    <property type="molecule type" value="Genomic_DNA"/>
</dbReference>
<sequence>MDKENKKFKFANVSNVRILTPSVDVDCVFNSTVNNAGGILPNDADLSCISSIGSLTPYANFRNINCEALMTPSSYKTADSNEIITSANEIQAMQTEFDCLYMQLLVTKIMKENIKKNFREEEENAMKEMFEIYKANETLKKNCSELELEEKFVDNLLEMVQFMDNFNEWIVKNRENLNDFKDEYCKLAEKCSKAKDYLDLVNINIQNFVTFEKTLSEELKKTCDIVDLIIKAHPDKKIYAPELKNDSKIDFRLLEDLTSQYKILKEKMIKLNGFGCI</sequence>
<organism evidence="1 2">
    <name type="scientific">Brachionus plicatilis</name>
    <name type="common">Marine rotifer</name>
    <name type="synonym">Brachionus muelleri</name>
    <dbReference type="NCBI Taxonomy" id="10195"/>
    <lineage>
        <taxon>Eukaryota</taxon>
        <taxon>Metazoa</taxon>
        <taxon>Spiralia</taxon>
        <taxon>Gnathifera</taxon>
        <taxon>Rotifera</taxon>
        <taxon>Eurotatoria</taxon>
        <taxon>Monogononta</taxon>
        <taxon>Pseudotrocha</taxon>
        <taxon>Ploima</taxon>
        <taxon>Brachionidae</taxon>
        <taxon>Brachionus</taxon>
    </lineage>
</organism>
<proteinExistence type="predicted"/>
<comment type="caution">
    <text evidence="1">The sequence shown here is derived from an EMBL/GenBank/DDBJ whole genome shotgun (WGS) entry which is preliminary data.</text>
</comment>
<evidence type="ECO:0000313" key="1">
    <source>
        <dbReference type="EMBL" id="RNA39114.1"/>
    </source>
</evidence>
<dbReference type="OrthoDB" id="10428766at2759"/>
<name>A0A3M7STG9_BRAPC</name>
<accession>A0A3M7STG9</accession>
<reference evidence="1 2" key="1">
    <citation type="journal article" date="2018" name="Sci. Rep.">
        <title>Genomic signatures of local adaptation to the degree of environmental predictability in rotifers.</title>
        <authorList>
            <person name="Franch-Gras L."/>
            <person name="Hahn C."/>
            <person name="Garcia-Roger E.M."/>
            <person name="Carmona M.J."/>
            <person name="Serra M."/>
            <person name="Gomez A."/>
        </authorList>
    </citation>
    <scope>NUCLEOTIDE SEQUENCE [LARGE SCALE GENOMIC DNA]</scope>
    <source>
        <strain evidence="1">HYR1</strain>
    </source>
</reference>
<gene>
    <name evidence="1" type="ORF">BpHYR1_040935</name>
</gene>
<dbReference type="Proteomes" id="UP000276133">
    <property type="component" value="Unassembled WGS sequence"/>
</dbReference>
<dbReference type="AlphaFoldDB" id="A0A3M7STG9"/>
<evidence type="ECO:0000313" key="2">
    <source>
        <dbReference type="Proteomes" id="UP000276133"/>
    </source>
</evidence>
<protein>
    <submittedName>
        <fullName evidence="1">Uncharacterized protein</fullName>
    </submittedName>
</protein>